<keyword evidence="3 6" id="KW-0238">DNA-binding</keyword>
<evidence type="ECO:0000256" key="3">
    <source>
        <dbReference type="ARBA" id="ARBA00023125"/>
    </source>
</evidence>
<protein>
    <submittedName>
        <fullName evidence="6">DNA-binding transcriptional regulator, LysR family</fullName>
    </submittedName>
</protein>
<dbReference type="InterPro" id="IPR050950">
    <property type="entry name" value="HTH-type_LysR_regulators"/>
</dbReference>
<evidence type="ECO:0000256" key="1">
    <source>
        <dbReference type="ARBA" id="ARBA00009437"/>
    </source>
</evidence>
<keyword evidence="2" id="KW-0805">Transcription regulation</keyword>
<evidence type="ECO:0000313" key="6">
    <source>
        <dbReference type="EMBL" id="SEQ38601.1"/>
    </source>
</evidence>
<evidence type="ECO:0000256" key="2">
    <source>
        <dbReference type="ARBA" id="ARBA00023015"/>
    </source>
</evidence>
<dbReference type="InterPro" id="IPR005119">
    <property type="entry name" value="LysR_subst-bd"/>
</dbReference>
<dbReference type="Proteomes" id="UP000242515">
    <property type="component" value="Unassembled WGS sequence"/>
</dbReference>
<dbReference type="SUPFAM" id="SSF46785">
    <property type="entry name" value="Winged helix' DNA-binding domain"/>
    <property type="match status" value="1"/>
</dbReference>
<feature type="domain" description="HTH lysR-type" evidence="5">
    <location>
        <begin position="10"/>
        <end position="60"/>
    </location>
</feature>
<name>A0A1H9FKX0_9GAMM</name>
<reference evidence="7" key="1">
    <citation type="submission" date="2016-10" db="EMBL/GenBank/DDBJ databases">
        <authorList>
            <person name="Varghese N."/>
            <person name="Submissions S."/>
        </authorList>
    </citation>
    <scope>NUCLEOTIDE SEQUENCE [LARGE SCALE GENOMIC DNA]</scope>
    <source>
        <strain evidence="7">8N4</strain>
    </source>
</reference>
<dbReference type="AlphaFoldDB" id="A0A1H9FKX0"/>
<accession>A0A1H9FKX0</accession>
<evidence type="ECO:0000256" key="4">
    <source>
        <dbReference type="ARBA" id="ARBA00023163"/>
    </source>
</evidence>
<evidence type="ECO:0000259" key="5">
    <source>
        <dbReference type="PROSITE" id="PS50931"/>
    </source>
</evidence>
<dbReference type="Gene3D" id="3.40.190.290">
    <property type="match status" value="1"/>
</dbReference>
<dbReference type="Gene3D" id="1.10.10.10">
    <property type="entry name" value="Winged helix-like DNA-binding domain superfamily/Winged helix DNA-binding domain"/>
    <property type="match status" value="1"/>
</dbReference>
<dbReference type="InterPro" id="IPR036388">
    <property type="entry name" value="WH-like_DNA-bd_sf"/>
</dbReference>
<dbReference type="GO" id="GO:0003677">
    <property type="term" value="F:DNA binding"/>
    <property type="evidence" value="ECO:0007669"/>
    <property type="project" value="UniProtKB-KW"/>
</dbReference>
<proteinExistence type="inferred from homology"/>
<dbReference type="Pfam" id="PF00126">
    <property type="entry name" value="HTH_1"/>
    <property type="match status" value="1"/>
</dbReference>
<dbReference type="CDD" id="cd05466">
    <property type="entry name" value="PBP2_LTTR_substrate"/>
    <property type="match status" value="1"/>
</dbReference>
<dbReference type="GO" id="GO:0003700">
    <property type="term" value="F:DNA-binding transcription factor activity"/>
    <property type="evidence" value="ECO:0007669"/>
    <property type="project" value="InterPro"/>
</dbReference>
<dbReference type="PANTHER" id="PTHR30419:SF8">
    <property type="entry name" value="NITROGEN ASSIMILATION TRANSCRIPTIONAL ACTIVATOR-RELATED"/>
    <property type="match status" value="1"/>
</dbReference>
<sequence length="310" mass="34267">MSPFSRFALYYLAVVRHGSLRKAAEQLHISASAINRQILQAEESLGTPLFERLAEGLRMTTAGELLYADLLRWQREFEVTKQRFDEIQGLQRGKVKIGLVQALNQGEIADCLARLVEQYPTLTLEIVIDSSQAIGEQLRAANLDVGLLLDPGEVTGLEVRSFCELEVGVALSPQHPLANEKTLRVSDLHAQRHILPGEDLVVHGRVIALYQRAALSVENAIVCNDIALIRRFLTKSSGVAMLSRIDVQYDVEQKNLAFIPLHKNPTSPLTLALCVAPSRQLSRAAQRVIQQLSESIEVIAGKNLSQQGLP</sequence>
<keyword evidence="7" id="KW-1185">Reference proteome</keyword>
<dbReference type="SUPFAM" id="SSF53850">
    <property type="entry name" value="Periplasmic binding protein-like II"/>
    <property type="match status" value="1"/>
</dbReference>
<dbReference type="InterPro" id="IPR000847">
    <property type="entry name" value="LysR_HTH_N"/>
</dbReference>
<dbReference type="PROSITE" id="PS50931">
    <property type="entry name" value="HTH_LYSR"/>
    <property type="match status" value="1"/>
</dbReference>
<dbReference type="STRING" id="988801.SAMN05216522_102358"/>
<dbReference type="EMBL" id="FOGC01000002">
    <property type="protein sequence ID" value="SEQ38601.1"/>
    <property type="molecule type" value="Genomic_DNA"/>
</dbReference>
<dbReference type="RefSeq" id="WP_092673403.1">
    <property type="nucleotide sequence ID" value="NZ_FOGC01000002.1"/>
</dbReference>
<dbReference type="OrthoDB" id="8839922at2"/>
<keyword evidence="4" id="KW-0804">Transcription</keyword>
<dbReference type="InterPro" id="IPR036390">
    <property type="entry name" value="WH_DNA-bd_sf"/>
</dbReference>
<gene>
    <name evidence="6" type="ORF">SAMN05216522_102358</name>
</gene>
<dbReference type="PANTHER" id="PTHR30419">
    <property type="entry name" value="HTH-TYPE TRANSCRIPTIONAL REGULATOR YBHD"/>
    <property type="match status" value="1"/>
</dbReference>
<organism evidence="6 7">
    <name type="scientific">Rosenbergiella nectarea</name>
    <dbReference type="NCBI Taxonomy" id="988801"/>
    <lineage>
        <taxon>Bacteria</taxon>
        <taxon>Pseudomonadati</taxon>
        <taxon>Pseudomonadota</taxon>
        <taxon>Gammaproteobacteria</taxon>
        <taxon>Enterobacterales</taxon>
        <taxon>Erwiniaceae</taxon>
        <taxon>Rosenbergiella</taxon>
    </lineage>
</organism>
<dbReference type="GO" id="GO:0005829">
    <property type="term" value="C:cytosol"/>
    <property type="evidence" value="ECO:0007669"/>
    <property type="project" value="TreeGrafter"/>
</dbReference>
<dbReference type="Pfam" id="PF03466">
    <property type="entry name" value="LysR_substrate"/>
    <property type="match status" value="1"/>
</dbReference>
<comment type="similarity">
    <text evidence="1">Belongs to the LysR transcriptional regulatory family.</text>
</comment>
<evidence type="ECO:0000313" key="7">
    <source>
        <dbReference type="Proteomes" id="UP000242515"/>
    </source>
</evidence>